<dbReference type="VEuPathDB" id="FungiDB:BTJ68_09427"/>
<dbReference type="SMART" id="SM00388">
    <property type="entry name" value="HisKA"/>
    <property type="match status" value="1"/>
</dbReference>
<dbReference type="Pfam" id="PF02518">
    <property type="entry name" value="HATPase_c"/>
    <property type="match status" value="1"/>
</dbReference>
<comment type="catalytic activity">
    <reaction evidence="1">
        <text>ATP + protein L-histidine = ADP + protein N-phospho-L-histidine.</text>
        <dbReference type="EC" id="2.7.13.3"/>
    </reaction>
</comment>
<dbReference type="InterPro" id="IPR011006">
    <property type="entry name" value="CheY-like_superfamily"/>
</dbReference>
<evidence type="ECO:0000313" key="10">
    <source>
        <dbReference type="EMBL" id="RMY99935.1"/>
    </source>
</evidence>
<dbReference type="EC" id="2.7.13.3" evidence="2"/>
<dbReference type="InterPro" id="IPR001789">
    <property type="entry name" value="Sig_transdc_resp-reg_receiver"/>
</dbReference>
<protein>
    <recommendedName>
        <fullName evidence="2">histidine kinase</fullName>
        <ecNumber evidence="2">2.7.13.3</ecNumber>
    </recommendedName>
</protein>
<feature type="domain" description="Response regulatory" evidence="9">
    <location>
        <begin position="921"/>
        <end position="1049"/>
    </location>
</feature>
<dbReference type="AlphaFoldDB" id="A0A3M7GFK8"/>
<dbReference type="GO" id="GO:0005886">
    <property type="term" value="C:plasma membrane"/>
    <property type="evidence" value="ECO:0007669"/>
    <property type="project" value="TreeGrafter"/>
</dbReference>
<dbReference type="PROSITE" id="PS50109">
    <property type="entry name" value="HIS_KIN"/>
    <property type="match status" value="1"/>
</dbReference>
<evidence type="ECO:0000313" key="11">
    <source>
        <dbReference type="Proteomes" id="UP000281468"/>
    </source>
</evidence>
<keyword evidence="4" id="KW-0808">Transferase</keyword>
<dbReference type="Pfam" id="PF00072">
    <property type="entry name" value="Response_reg"/>
    <property type="match status" value="1"/>
</dbReference>
<keyword evidence="5" id="KW-0418">Kinase</keyword>
<evidence type="ECO:0000259" key="8">
    <source>
        <dbReference type="PROSITE" id="PS50109"/>
    </source>
</evidence>
<dbReference type="EMBL" id="QWIQ01000207">
    <property type="protein sequence ID" value="RMY99935.1"/>
    <property type="molecule type" value="Genomic_DNA"/>
</dbReference>
<evidence type="ECO:0000256" key="1">
    <source>
        <dbReference type="ARBA" id="ARBA00000085"/>
    </source>
</evidence>
<dbReference type="GO" id="GO:0000155">
    <property type="term" value="F:phosphorelay sensor kinase activity"/>
    <property type="evidence" value="ECO:0007669"/>
    <property type="project" value="InterPro"/>
</dbReference>
<dbReference type="PANTHER" id="PTHR43047">
    <property type="entry name" value="TWO-COMPONENT HISTIDINE PROTEIN KINASE"/>
    <property type="match status" value="1"/>
</dbReference>
<keyword evidence="3 6" id="KW-0597">Phosphoprotein</keyword>
<evidence type="ECO:0000256" key="6">
    <source>
        <dbReference type="PROSITE-ProRule" id="PRU00169"/>
    </source>
</evidence>
<dbReference type="CDD" id="cd00082">
    <property type="entry name" value="HisKA"/>
    <property type="match status" value="1"/>
</dbReference>
<dbReference type="Gene3D" id="1.10.287.130">
    <property type="match status" value="1"/>
</dbReference>
<evidence type="ECO:0000256" key="5">
    <source>
        <dbReference type="ARBA" id="ARBA00022777"/>
    </source>
</evidence>
<evidence type="ECO:0000259" key="9">
    <source>
        <dbReference type="PROSITE" id="PS50110"/>
    </source>
</evidence>
<dbReference type="PRINTS" id="PR00344">
    <property type="entry name" value="BCTRLSENSOR"/>
</dbReference>
<dbReference type="InterPro" id="IPR003594">
    <property type="entry name" value="HATPase_dom"/>
</dbReference>
<dbReference type="SUPFAM" id="SSF55874">
    <property type="entry name" value="ATPase domain of HSP90 chaperone/DNA topoisomerase II/histidine kinase"/>
    <property type="match status" value="1"/>
</dbReference>
<dbReference type="SMART" id="SM00387">
    <property type="entry name" value="HATPase_c"/>
    <property type="match status" value="1"/>
</dbReference>
<dbReference type="InterPro" id="IPR036890">
    <property type="entry name" value="HATPase_C_sf"/>
</dbReference>
<name>A0A3M7GFK8_HORWE</name>
<dbReference type="InterPro" id="IPR004358">
    <property type="entry name" value="Sig_transdc_His_kin-like_C"/>
</dbReference>
<dbReference type="Pfam" id="PF00512">
    <property type="entry name" value="HisKA"/>
    <property type="match status" value="1"/>
</dbReference>
<dbReference type="Gene3D" id="3.30.565.10">
    <property type="entry name" value="Histidine kinase-like ATPase, C-terminal domain"/>
    <property type="match status" value="1"/>
</dbReference>
<proteinExistence type="predicted"/>
<dbReference type="PROSITE" id="PS50110">
    <property type="entry name" value="RESPONSE_REGULATORY"/>
    <property type="match status" value="1"/>
</dbReference>
<accession>A0A3M7GFK8</accession>
<dbReference type="CDD" id="cd00075">
    <property type="entry name" value="HATPase"/>
    <property type="match status" value="1"/>
</dbReference>
<reference evidence="10 11" key="1">
    <citation type="journal article" date="2018" name="BMC Genomics">
        <title>Genomic evidence for intraspecific hybridization in a clonal and extremely halotolerant yeast.</title>
        <authorList>
            <person name="Gostincar C."/>
            <person name="Stajich J.E."/>
            <person name="Zupancic J."/>
            <person name="Zalar P."/>
            <person name="Gunde-Cimerman N."/>
        </authorList>
    </citation>
    <scope>NUCLEOTIDE SEQUENCE [LARGE SCALE GENOMIC DNA]</scope>
    <source>
        <strain evidence="10 11">EXF-171</strain>
    </source>
</reference>
<organism evidence="10 11">
    <name type="scientific">Hortaea werneckii</name>
    <name type="common">Black yeast</name>
    <name type="synonym">Cladosporium werneckii</name>
    <dbReference type="NCBI Taxonomy" id="91943"/>
    <lineage>
        <taxon>Eukaryota</taxon>
        <taxon>Fungi</taxon>
        <taxon>Dikarya</taxon>
        <taxon>Ascomycota</taxon>
        <taxon>Pezizomycotina</taxon>
        <taxon>Dothideomycetes</taxon>
        <taxon>Dothideomycetidae</taxon>
        <taxon>Mycosphaerellales</taxon>
        <taxon>Teratosphaeriaceae</taxon>
        <taxon>Hortaea</taxon>
    </lineage>
</organism>
<dbReference type="SMART" id="SM00448">
    <property type="entry name" value="REC"/>
    <property type="match status" value="1"/>
</dbReference>
<evidence type="ECO:0000256" key="4">
    <source>
        <dbReference type="ARBA" id="ARBA00022679"/>
    </source>
</evidence>
<dbReference type="InterPro" id="IPR005467">
    <property type="entry name" value="His_kinase_dom"/>
</dbReference>
<dbReference type="Proteomes" id="UP000281468">
    <property type="component" value="Unassembled WGS sequence"/>
</dbReference>
<evidence type="ECO:0000256" key="3">
    <source>
        <dbReference type="ARBA" id="ARBA00022553"/>
    </source>
</evidence>
<dbReference type="InterPro" id="IPR036097">
    <property type="entry name" value="HisK_dim/P_sf"/>
</dbReference>
<dbReference type="PANTHER" id="PTHR43047:SF72">
    <property type="entry name" value="OSMOSENSING HISTIDINE PROTEIN KINASE SLN1"/>
    <property type="match status" value="1"/>
</dbReference>
<feature type="region of interest" description="Disordered" evidence="7">
    <location>
        <begin position="870"/>
        <end position="913"/>
    </location>
</feature>
<comment type="caution">
    <text evidence="10">The sequence shown here is derived from an EMBL/GenBank/DDBJ whole genome shotgun (WGS) entry which is preliminary data.</text>
</comment>
<dbReference type="SUPFAM" id="SSF55781">
    <property type="entry name" value="GAF domain-like"/>
    <property type="match status" value="1"/>
</dbReference>
<dbReference type="InterPro" id="IPR003661">
    <property type="entry name" value="HisK_dim/P_dom"/>
</dbReference>
<dbReference type="SUPFAM" id="SSF47384">
    <property type="entry name" value="Homodimeric domain of signal transducing histidine kinase"/>
    <property type="match status" value="1"/>
</dbReference>
<feature type="modified residue" description="4-aspartylphosphate" evidence="6">
    <location>
        <position position="976"/>
    </location>
</feature>
<sequence length="1063" mass="116376">MYGEDNDSQVQPRSYRQVDSSLSDVLRESIEERARCLEVRKFCQVKPSLVQYGRHPKRHSNSSGQIADLDQGDAALTALLRCVVYELDADLAMISLLDDENQYFIAGASRGALGSAQVTAESARWYGCDSVLHHGGLCERTVTIPHLPAVYEELDLAANPSTSLLPFVDGTVASFRHYAGAPLVTPTGIVVGTVFTFSNKTSSGLSQHRRKFLVNTSQNVMAQLLQALQALDGTRASMFNTAIASLLTATNSFIHCFDQDPSKFHRQAQRAGEHHSPFVLNIYQRAAELVVSTFELDWCAFRELGSPSNHDNSLLSEYPRSSGTELDVSLCSVFSTSTMQDLTHQFPNGAIFHWSGISDDGVFVVAAGQASRALRSDISASIRQSFPEAQQVMFMPLWDSLHSRTAAVALCYSKSLDRVYASHTDITQLAAFCSYTITQVLRMEGHLLDRTKADFLGSISHEMRSPLHSTLASLELLEDTAHSDHQRNLVESAQSGGKQMLDTINKILQFTNIDPLQFQDSSRPARPGLNERHDSATGFSNQLQLLSFCEEIVGKVLDSTETMDLALLLRNEDGTVVQTHPPVITLDAWPEDCTIRLRNHNAFRVIFANLFANAIKYSGVDCCLQVRLMVGEENMTLKITDCGKGIPQDFRWNSLYVPFSQANPIDPGTGLGLALAKRTLDALHGTIHIESDMSIGTIVSVVIPTASLADEPFADRAPVTRGVGLNLVPSPLQAQLFVPPAWSSGIYGTRGDRLVDNLFSSLERGLKGWVSSELTSWDPQSPSPLPHIVFVRHSDLEAFEEACGATHADVRKVLIGRRKRSNFPPVHLYEPLANGVGRVVEIEGPLLPSLLEKAIDLAFEATAAPDNLSNKTAGLRLENGSSQQTAEREAEPQNPRLSADRDKQPVDSATTSATDISTDPRILLVDDNSITLKLLRMFVQKCGISQHTSAGGGQEAIDAFDTARKEDDNYFMCFMDLSMPDVDGFQATAAIRQRESDLGLPKHQRMIIIALTGLVSAKDRHAAAQAGVDDFLTKPADFKTIQKCLEYWNAERSGLASSGAVAG</sequence>
<feature type="domain" description="Histidine kinase" evidence="8">
    <location>
        <begin position="458"/>
        <end position="707"/>
    </location>
</feature>
<evidence type="ECO:0000256" key="2">
    <source>
        <dbReference type="ARBA" id="ARBA00012438"/>
    </source>
</evidence>
<dbReference type="Gene3D" id="3.40.50.2300">
    <property type="match status" value="1"/>
</dbReference>
<dbReference type="SUPFAM" id="SSF52172">
    <property type="entry name" value="CheY-like"/>
    <property type="match status" value="1"/>
</dbReference>
<gene>
    <name evidence="10" type="ORF">D0862_06929</name>
</gene>
<dbReference type="GO" id="GO:0009927">
    <property type="term" value="F:histidine phosphotransfer kinase activity"/>
    <property type="evidence" value="ECO:0007669"/>
    <property type="project" value="TreeGrafter"/>
</dbReference>
<dbReference type="CDD" id="cd17546">
    <property type="entry name" value="REC_hyHK_CKI1_RcsC-like"/>
    <property type="match status" value="1"/>
</dbReference>
<evidence type="ECO:0000256" key="7">
    <source>
        <dbReference type="SAM" id="MobiDB-lite"/>
    </source>
</evidence>